<organism evidence="1 2">
    <name type="scientific">Rhodanobacter umsongensis</name>
    <dbReference type="NCBI Taxonomy" id="633153"/>
    <lineage>
        <taxon>Bacteria</taxon>
        <taxon>Pseudomonadati</taxon>
        <taxon>Pseudomonadota</taxon>
        <taxon>Gammaproteobacteria</taxon>
        <taxon>Lysobacterales</taxon>
        <taxon>Rhodanobacteraceae</taxon>
        <taxon>Rhodanobacter</taxon>
    </lineage>
</organism>
<accession>A0ABW0JPM3</accession>
<reference evidence="2" key="1">
    <citation type="journal article" date="2019" name="Int. J. Syst. Evol. Microbiol.">
        <title>The Global Catalogue of Microorganisms (GCM) 10K type strain sequencing project: providing services to taxonomists for standard genome sequencing and annotation.</title>
        <authorList>
            <consortium name="The Broad Institute Genomics Platform"/>
            <consortium name="The Broad Institute Genome Sequencing Center for Infectious Disease"/>
            <person name="Wu L."/>
            <person name="Ma J."/>
        </authorList>
    </citation>
    <scope>NUCLEOTIDE SEQUENCE [LARGE SCALE GENOMIC DNA]</scope>
    <source>
        <strain evidence="2">JCM 17130</strain>
    </source>
</reference>
<dbReference type="PROSITE" id="PS50007">
    <property type="entry name" value="PIPLC_X_DOMAIN"/>
    <property type="match status" value="1"/>
</dbReference>
<evidence type="ECO:0000313" key="2">
    <source>
        <dbReference type="Proteomes" id="UP001596013"/>
    </source>
</evidence>
<dbReference type="Proteomes" id="UP001596013">
    <property type="component" value="Unassembled WGS sequence"/>
</dbReference>
<dbReference type="SUPFAM" id="SSF51695">
    <property type="entry name" value="PLC-like phosphodiesterases"/>
    <property type="match status" value="1"/>
</dbReference>
<name>A0ABW0JPM3_9GAMM</name>
<keyword evidence="2" id="KW-1185">Reference proteome</keyword>
<dbReference type="PANTHER" id="PTHR13593:SF113">
    <property type="entry name" value="SI:DKEY-266F7.9"/>
    <property type="match status" value="1"/>
</dbReference>
<dbReference type="PANTHER" id="PTHR13593">
    <property type="match status" value="1"/>
</dbReference>
<gene>
    <name evidence="1" type="ORF">ACFPME_15840</name>
</gene>
<dbReference type="CDD" id="cd08557">
    <property type="entry name" value="PI-PLCc_bacteria_like"/>
    <property type="match status" value="1"/>
</dbReference>
<dbReference type="InterPro" id="IPR017946">
    <property type="entry name" value="PLC-like_Pdiesterase_TIM-brl"/>
</dbReference>
<dbReference type="RefSeq" id="WP_377306630.1">
    <property type="nucleotide sequence ID" value="NZ_JBHSMK010000009.1"/>
</dbReference>
<proteinExistence type="predicted"/>
<evidence type="ECO:0008006" key="3">
    <source>
        <dbReference type="Google" id="ProtNLM"/>
    </source>
</evidence>
<dbReference type="InterPro" id="IPR051057">
    <property type="entry name" value="PI-PLC_domain"/>
</dbReference>
<dbReference type="Gene3D" id="3.20.20.190">
    <property type="entry name" value="Phosphatidylinositol (PI) phosphodiesterase"/>
    <property type="match status" value="1"/>
</dbReference>
<dbReference type="EMBL" id="JBHSMK010000009">
    <property type="protein sequence ID" value="MFC5438033.1"/>
    <property type="molecule type" value="Genomic_DNA"/>
</dbReference>
<sequence>MAIEYHLLGANKKVNEIVMLGSHDAAITSGGIRARTQNKSIYHQAKCGVRIFDVRISGQRTGHGGAKLSAFHGKNTPEMKSKTVGGVTRNIEVTRMVLGDWGMDLDDILDGAKRFVDKYQTEFLILKFDKSANYELILEACQNKLGNRIYKKTGNLANHTLSDMAGKVVCAFMPDGFAALSHAGATIADGAAQIVSLYPHGTMPDTINGLVYYGKGGTSIAQPSKYALNAPVKGKFLENIDKQRRILGDANTAHYSRNVLRMMYWTQTGMVRSIKGRDKKAWTTGSKLRLKSLWAEGGYNYLSNSVPEAFPMDSHATNFQIYLPNFVMVDFADEHKGQTIYDLNLLTRAEIIQLNGSIGQPGNTVSFNV</sequence>
<protein>
    <recommendedName>
        <fullName evidence="3">Phosphatidylinositol diacylglycerol-lyase</fullName>
    </recommendedName>
</protein>
<evidence type="ECO:0000313" key="1">
    <source>
        <dbReference type="EMBL" id="MFC5438033.1"/>
    </source>
</evidence>
<comment type="caution">
    <text evidence="1">The sequence shown here is derived from an EMBL/GenBank/DDBJ whole genome shotgun (WGS) entry which is preliminary data.</text>
</comment>